<evidence type="ECO:0000256" key="1">
    <source>
        <dbReference type="ARBA" id="ARBA00023157"/>
    </source>
</evidence>
<name>A0A851QIB0_ANHAN</name>
<reference evidence="3" key="1">
    <citation type="submission" date="2019-09" db="EMBL/GenBank/DDBJ databases">
        <title>Bird 10,000 Genomes (B10K) Project - Family phase.</title>
        <authorList>
            <person name="Zhang G."/>
        </authorList>
    </citation>
    <scope>NUCLEOTIDE SEQUENCE</scope>
    <source>
        <strain evidence="3">B10K-CU-031-38</strain>
    </source>
</reference>
<gene>
    <name evidence="3" type="primary">Gzmb</name>
    <name evidence="3" type="ORF">ANHANH_R06334</name>
</gene>
<dbReference type="GO" id="GO:0006508">
    <property type="term" value="P:proteolysis"/>
    <property type="evidence" value="ECO:0007669"/>
    <property type="project" value="InterPro"/>
</dbReference>
<dbReference type="PROSITE" id="PS50240">
    <property type="entry name" value="TRYPSIN_DOM"/>
    <property type="match status" value="1"/>
</dbReference>
<dbReference type="GO" id="GO:0004252">
    <property type="term" value="F:serine-type endopeptidase activity"/>
    <property type="evidence" value="ECO:0007669"/>
    <property type="project" value="InterPro"/>
</dbReference>
<dbReference type="AlphaFoldDB" id="A0A851QIB0"/>
<accession>A0A851QIB0</accession>
<dbReference type="CDD" id="cd00190">
    <property type="entry name" value="Tryp_SPc"/>
    <property type="match status" value="1"/>
</dbReference>
<proteinExistence type="predicted"/>
<keyword evidence="1" id="KW-1015">Disulfide bond</keyword>
<feature type="non-terminal residue" evidence="3">
    <location>
        <position position="1"/>
    </location>
</feature>
<dbReference type="PROSITE" id="PS00134">
    <property type="entry name" value="TRYPSIN_HIS"/>
    <property type="match status" value="1"/>
</dbReference>
<dbReference type="Proteomes" id="UP000657035">
    <property type="component" value="Unassembled WGS sequence"/>
</dbReference>
<dbReference type="PANTHER" id="PTHR24271">
    <property type="entry name" value="KALLIKREIN-RELATED"/>
    <property type="match status" value="1"/>
</dbReference>
<dbReference type="InterPro" id="IPR001314">
    <property type="entry name" value="Peptidase_S1A"/>
</dbReference>
<dbReference type="FunFam" id="2.40.10.10:FF:000005">
    <property type="entry name" value="Serine protease 37"/>
    <property type="match status" value="1"/>
</dbReference>
<organism evidence="3 4">
    <name type="scientific">Anhinga anhinga</name>
    <name type="common">Anhinga</name>
    <name type="synonym">Plotus anhinga</name>
    <dbReference type="NCBI Taxonomy" id="56067"/>
    <lineage>
        <taxon>Eukaryota</taxon>
        <taxon>Metazoa</taxon>
        <taxon>Chordata</taxon>
        <taxon>Craniata</taxon>
        <taxon>Vertebrata</taxon>
        <taxon>Euteleostomi</taxon>
        <taxon>Archelosauria</taxon>
        <taxon>Archosauria</taxon>
        <taxon>Dinosauria</taxon>
        <taxon>Saurischia</taxon>
        <taxon>Theropoda</taxon>
        <taxon>Coelurosauria</taxon>
        <taxon>Aves</taxon>
        <taxon>Neognathae</taxon>
        <taxon>Neoaves</taxon>
        <taxon>Aequornithes</taxon>
        <taxon>Suliformes</taxon>
        <taxon>Anhingidae</taxon>
        <taxon>Anhinga</taxon>
    </lineage>
</organism>
<dbReference type="OrthoDB" id="5597713at2759"/>
<keyword evidence="4" id="KW-1185">Reference proteome</keyword>
<dbReference type="InterPro" id="IPR001254">
    <property type="entry name" value="Trypsin_dom"/>
</dbReference>
<feature type="domain" description="Peptidase S1" evidence="2">
    <location>
        <begin position="6"/>
        <end position="99"/>
    </location>
</feature>
<evidence type="ECO:0000313" key="3">
    <source>
        <dbReference type="EMBL" id="NXC77869.1"/>
    </source>
</evidence>
<sequence>SLRPSVIGGREAKPHSRPYVVSIQSKGTHTCGGALLRKGWVLTAAHCFQERVRADTTVVVGLHSLKERGKGTQTFPIRKVCPHPGYNKKTMENDILLLQ</sequence>
<evidence type="ECO:0000259" key="2">
    <source>
        <dbReference type="PROSITE" id="PS50240"/>
    </source>
</evidence>
<feature type="non-terminal residue" evidence="3">
    <location>
        <position position="99"/>
    </location>
</feature>
<dbReference type="InterPro" id="IPR043504">
    <property type="entry name" value="Peptidase_S1_PA_chymotrypsin"/>
</dbReference>
<dbReference type="EMBL" id="WBMU01006144">
    <property type="protein sequence ID" value="NXC77869.1"/>
    <property type="molecule type" value="Genomic_DNA"/>
</dbReference>
<dbReference type="Gene3D" id="2.40.10.10">
    <property type="entry name" value="Trypsin-like serine proteases"/>
    <property type="match status" value="2"/>
</dbReference>
<dbReference type="SUPFAM" id="SSF50494">
    <property type="entry name" value="Trypsin-like serine proteases"/>
    <property type="match status" value="1"/>
</dbReference>
<dbReference type="PRINTS" id="PR00722">
    <property type="entry name" value="CHYMOTRYPSIN"/>
</dbReference>
<dbReference type="InterPro" id="IPR018114">
    <property type="entry name" value="TRYPSIN_HIS"/>
</dbReference>
<protein>
    <submittedName>
        <fullName evidence="3">GRAB protein</fullName>
    </submittedName>
</protein>
<dbReference type="PANTHER" id="PTHR24271:SF51">
    <property type="entry name" value="GRANZYME M"/>
    <property type="match status" value="1"/>
</dbReference>
<dbReference type="InterPro" id="IPR009003">
    <property type="entry name" value="Peptidase_S1_PA"/>
</dbReference>
<evidence type="ECO:0000313" key="4">
    <source>
        <dbReference type="Proteomes" id="UP000657035"/>
    </source>
</evidence>
<comment type="caution">
    <text evidence="3">The sequence shown here is derived from an EMBL/GenBank/DDBJ whole genome shotgun (WGS) entry which is preliminary data.</text>
</comment>
<dbReference type="Pfam" id="PF00089">
    <property type="entry name" value="Trypsin"/>
    <property type="match status" value="1"/>
</dbReference>